<dbReference type="GO" id="GO:0003677">
    <property type="term" value="F:DNA binding"/>
    <property type="evidence" value="ECO:0007669"/>
    <property type="project" value="InterPro"/>
</dbReference>
<dbReference type="Proteomes" id="UP000077465">
    <property type="component" value="Chromosome"/>
</dbReference>
<dbReference type="EMBL" id="CP011376">
    <property type="protein sequence ID" value="AKG07104.1"/>
    <property type="molecule type" value="Genomic_DNA"/>
</dbReference>
<gene>
    <name evidence="3" type="ORF">AAX06_01730</name>
</gene>
<dbReference type="RefSeq" id="WP_046699141.1">
    <property type="nucleotide sequence ID" value="NZ_CP011376.1"/>
</dbReference>
<evidence type="ECO:0000259" key="2">
    <source>
        <dbReference type="PROSITE" id="PS50943"/>
    </source>
</evidence>
<sequence>MIANPDWKSVINALLKNRTQAELSGLTGVPQSTISELLRGKPKERLSFNNGASLLNQLKKDQQKPPSSN</sequence>
<evidence type="ECO:0000313" key="3">
    <source>
        <dbReference type="EMBL" id="AKG07104.1"/>
    </source>
</evidence>
<dbReference type="InterPro" id="IPR010982">
    <property type="entry name" value="Lambda_DNA-bd_dom_sf"/>
</dbReference>
<accession>A0AAC8PV09</accession>
<dbReference type="SUPFAM" id="SSF47413">
    <property type="entry name" value="lambda repressor-like DNA-binding domains"/>
    <property type="match status" value="1"/>
</dbReference>
<protein>
    <recommendedName>
        <fullName evidence="2">HTH cro/C1-type domain-containing protein</fullName>
    </recommendedName>
</protein>
<evidence type="ECO:0000313" key="4">
    <source>
        <dbReference type="Proteomes" id="UP000077465"/>
    </source>
</evidence>
<dbReference type="CDD" id="cd00093">
    <property type="entry name" value="HTH_XRE"/>
    <property type="match status" value="1"/>
</dbReference>
<organism evidence="3 4">
    <name type="scientific">Moraxella bovoculi</name>
    <dbReference type="NCBI Taxonomy" id="386891"/>
    <lineage>
        <taxon>Bacteria</taxon>
        <taxon>Pseudomonadati</taxon>
        <taxon>Pseudomonadota</taxon>
        <taxon>Gammaproteobacteria</taxon>
        <taxon>Moraxellales</taxon>
        <taxon>Moraxellaceae</taxon>
        <taxon>Moraxella</taxon>
    </lineage>
</organism>
<dbReference type="InterPro" id="IPR001387">
    <property type="entry name" value="Cro/C1-type_HTH"/>
</dbReference>
<proteinExistence type="predicted"/>
<evidence type="ECO:0000256" key="1">
    <source>
        <dbReference type="SAM" id="MobiDB-lite"/>
    </source>
</evidence>
<name>A0AAC8PV09_9GAMM</name>
<feature type="domain" description="HTH cro/C1-type" evidence="2">
    <location>
        <begin position="16"/>
        <end position="41"/>
    </location>
</feature>
<dbReference type="AlphaFoldDB" id="A0AAC8PV09"/>
<dbReference type="PROSITE" id="PS50943">
    <property type="entry name" value="HTH_CROC1"/>
    <property type="match status" value="1"/>
</dbReference>
<reference evidence="3 4" key="1">
    <citation type="submission" date="2015-05" db="EMBL/GenBank/DDBJ databases">
        <authorList>
            <person name="Dickey A."/>
            <person name="Clawson M."/>
            <person name="Bono J."/>
            <person name="Loy J.D."/>
        </authorList>
    </citation>
    <scope>NUCLEOTIDE SEQUENCE [LARGE SCALE GENOMIC DNA]</scope>
    <source>
        <strain evidence="3 4">22581</strain>
    </source>
</reference>
<dbReference type="Pfam" id="PF01381">
    <property type="entry name" value="HTH_3"/>
    <property type="match status" value="1"/>
</dbReference>
<feature type="region of interest" description="Disordered" evidence="1">
    <location>
        <begin position="48"/>
        <end position="69"/>
    </location>
</feature>